<keyword evidence="2" id="KW-1133">Transmembrane helix</keyword>
<keyword evidence="2" id="KW-0812">Transmembrane</keyword>
<accession>A0A7S9S690</accession>
<feature type="compositionally biased region" description="Basic and acidic residues" evidence="1">
    <location>
        <begin position="110"/>
        <end position="203"/>
    </location>
</feature>
<evidence type="ECO:0000313" key="3">
    <source>
        <dbReference type="EMBL" id="QPH97130.1"/>
    </source>
</evidence>
<keyword evidence="2" id="KW-0472">Membrane</keyword>
<feature type="region of interest" description="Disordered" evidence="1">
    <location>
        <begin position="65"/>
        <end position="203"/>
    </location>
</feature>
<organism evidence="3 4">
    <name type="scientific">Campylobacter concisus</name>
    <dbReference type="NCBI Taxonomy" id="199"/>
    <lineage>
        <taxon>Bacteria</taxon>
        <taxon>Pseudomonadati</taxon>
        <taxon>Campylobacterota</taxon>
        <taxon>Epsilonproteobacteria</taxon>
        <taxon>Campylobacterales</taxon>
        <taxon>Campylobacteraceae</taxon>
        <taxon>Campylobacter</taxon>
    </lineage>
</organism>
<reference evidence="3 4" key="1">
    <citation type="journal article" date="2018" name="Emerg. Microbes Infect.">
        <title>Genomic analysis of oral Campylobacter concisus strains identified a potential bacterial molecular marker associated with active Crohn's disease.</title>
        <authorList>
            <person name="Liu F."/>
            <person name="Ma R."/>
            <person name="Tay C.Y.A."/>
            <person name="Octavia S."/>
            <person name="Lan R."/>
            <person name="Chung H.K.L."/>
            <person name="Riordan S.M."/>
            <person name="Grimm M.C."/>
            <person name="Leong R.W."/>
            <person name="Tanaka M.M."/>
            <person name="Connor S."/>
            <person name="Zhang L."/>
        </authorList>
    </citation>
    <scope>NUCLEOTIDE SEQUENCE [LARGE SCALE GENOMIC DNA]</scope>
    <source>
        <strain evidence="3 4">H16O-S1</strain>
    </source>
</reference>
<evidence type="ECO:0000256" key="1">
    <source>
        <dbReference type="SAM" id="MobiDB-lite"/>
    </source>
</evidence>
<feature type="transmembrane region" description="Helical" evidence="2">
    <location>
        <begin position="12"/>
        <end position="33"/>
    </location>
</feature>
<sequence length="318" mass="36215">MPNKVKFPTLSSFFVAFCIYIIIVLALFIKLTFFSEPPKKYTDDKDAIMDVVMVDREVDQTIKAPKQAKEVVKETKPEPKKESEEDKQETTNKPVVPDEPLPTPSLPTPPKEEPKPEPKKPEPKPEIPKPSEEPKEDVKPEPKPEPKPTPKPVEKPKPKEPNIKDLFSDIDSTKLKKDDGIKKVENKVQSRKKSEASSSKAAKEASDIIKSLKIDQNPTAPKSQTTGTYDPFKGAITKQIERRWLSYKADSDNIAKIKIMIDQSGNFSYEILELSYNEEFNAKVKECLEKLTMEKFPFNPDKSTTFDLNLKDKIDQRL</sequence>
<feature type="compositionally biased region" description="Pro residues" evidence="1">
    <location>
        <begin position="97"/>
        <end position="109"/>
    </location>
</feature>
<evidence type="ECO:0000256" key="2">
    <source>
        <dbReference type="SAM" id="Phobius"/>
    </source>
</evidence>
<proteinExistence type="predicted"/>
<name>A0A7S9S690_9BACT</name>
<dbReference type="EMBL" id="CP049263">
    <property type="protein sequence ID" value="QPH97130.1"/>
    <property type="molecule type" value="Genomic_DNA"/>
</dbReference>
<dbReference type="SUPFAM" id="SSF74653">
    <property type="entry name" value="TolA/TonB C-terminal domain"/>
    <property type="match status" value="1"/>
</dbReference>
<reference evidence="3 4" key="2">
    <citation type="journal article" date="2020" name="Microb. Genom.">
        <title>Analysis of complete Campylobacter concisus genomes identifies genomospecies features, secretion systems and novel plasmids and their association with severe ulcerative colitis.</title>
        <authorList>
            <person name="Liu F."/>
            <person name="Chen S."/>
            <person name="Luu L.D.W."/>
            <person name="Lee S.A."/>
            <person name="Tay A.C.Y."/>
            <person name="Wu R."/>
            <person name="Riordan S.M."/>
            <person name="Lan R."/>
            <person name="Liu L."/>
            <person name="Zhang L."/>
        </authorList>
    </citation>
    <scope>NUCLEOTIDE SEQUENCE [LARGE SCALE GENOMIC DNA]</scope>
    <source>
        <strain evidence="3 4">H16O-S1</strain>
    </source>
</reference>
<evidence type="ECO:0000313" key="4">
    <source>
        <dbReference type="Proteomes" id="UP000594571"/>
    </source>
</evidence>
<dbReference type="AlphaFoldDB" id="A0A7S9S690"/>
<protein>
    <submittedName>
        <fullName evidence="3">TonB C-terminal domain-containing protein</fullName>
    </submittedName>
</protein>
<dbReference type="Proteomes" id="UP000594571">
    <property type="component" value="Chromosome"/>
</dbReference>
<dbReference type="Pfam" id="PF13103">
    <property type="entry name" value="TonB_2"/>
    <property type="match status" value="1"/>
</dbReference>
<feature type="compositionally biased region" description="Basic and acidic residues" evidence="1">
    <location>
        <begin position="67"/>
        <end position="90"/>
    </location>
</feature>
<dbReference type="RefSeq" id="WP_103605467.1">
    <property type="nucleotide sequence ID" value="NZ_CABPVB010000006.1"/>
</dbReference>
<gene>
    <name evidence="3" type="ORF">CVS89_02360</name>
</gene>